<name>A0ABW1KPN8_9ACTN</name>
<keyword evidence="2" id="KW-0812">Transmembrane</keyword>
<proteinExistence type="predicted"/>
<evidence type="ECO:0000256" key="2">
    <source>
        <dbReference type="SAM" id="Phobius"/>
    </source>
</evidence>
<dbReference type="EMBL" id="JBHSPR010000069">
    <property type="protein sequence ID" value="MFC6022843.1"/>
    <property type="molecule type" value="Genomic_DNA"/>
</dbReference>
<feature type="region of interest" description="Disordered" evidence="1">
    <location>
        <begin position="1"/>
        <end position="35"/>
    </location>
</feature>
<comment type="caution">
    <text evidence="3">The sequence shown here is derived from an EMBL/GenBank/DDBJ whole genome shotgun (WGS) entry which is preliminary data.</text>
</comment>
<evidence type="ECO:0000256" key="1">
    <source>
        <dbReference type="SAM" id="MobiDB-lite"/>
    </source>
</evidence>
<keyword evidence="2" id="KW-1133">Transmembrane helix</keyword>
<organism evidence="3 4">
    <name type="scientific">Plantactinospora solaniradicis</name>
    <dbReference type="NCBI Taxonomy" id="1723736"/>
    <lineage>
        <taxon>Bacteria</taxon>
        <taxon>Bacillati</taxon>
        <taxon>Actinomycetota</taxon>
        <taxon>Actinomycetes</taxon>
        <taxon>Micromonosporales</taxon>
        <taxon>Micromonosporaceae</taxon>
        <taxon>Plantactinospora</taxon>
    </lineage>
</organism>
<dbReference type="Proteomes" id="UP001596203">
    <property type="component" value="Unassembled WGS sequence"/>
</dbReference>
<reference evidence="4" key="1">
    <citation type="journal article" date="2019" name="Int. J. Syst. Evol. Microbiol.">
        <title>The Global Catalogue of Microorganisms (GCM) 10K type strain sequencing project: providing services to taxonomists for standard genome sequencing and annotation.</title>
        <authorList>
            <consortium name="The Broad Institute Genomics Platform"/>
            <consortium name="The Broad Institute Genome Sequencing Center for Infectious Disease"/>
            <person name="Wu L."/>
            <person name="Ma J."/>
        </authorList>
    </citation>
    <scope>NUCLEOTIDE SEQUENCE [LARGE SCALE GENOMIC DNA]</scope>
    <source>
        <strain evidence="4">ZS-35-S2</strain>
    </source>
</reference>
<keyword evidence="2" id="KW-0472">Membrane</keyword>
<gene>
    <name evidence="3" type="ORF">ACFP2T_42650</name>
</gene>
<sequence length="114" mass="12131">MAHEASRQAQELMEQASAQLKDQAGAQQHPAAEGLRALGNELQAMSEQSGQQGVATDLVRHAADRANQAAQWLDQREAATVVSEVRDYTRRNPGLFLAGAAIAGVLAGRGWARA</sequence>
<feature type="transmembrane region" description="Helical" evidence="2">
    <location>
        <begin position="94"/>
        <end position="112"/>
    </location>
</feature>
<protein>
    <recommendedName>
        <fullName evidence="5">DUF3618 domain-containing protein</fullName>
    </recommendedName>
</protein>
<evidence type="ECO:0000313" key="4">
    <source>
        <dbReference type="Proteomes" id="UP001596203"/>
    </source>
</evidence>
<dbReference type="RefSeq" id="WP_377432688.1">
    <property type="nucleotide sequence ID" value="NZ_JBHSPR010000069.1"/>
</dbReference>
<evidence type="ECO:0000313" key="3">
    <source>
        <dbReference type="EMBL" id="MFC6022843.1"/>
    </source>
</evidence>
<evidence type="ECO:0008006" key="5">
    <source>
        <dbReference type="Google" id="ProtNLM"/>
    </source>
</evidence>
<keyword evidence="4" id="KW-1185">Reference proteome</keyword>
<accession>A0ABW1KPN8</accession>